<evidence type="ECO:0000313" key="2">
    <source>
        <dbReference type="EMBL" id="MBW8636216.1"/>
    </source>
</evidence>
<organism evidence="2 3">
    <name type="scientific">Flavimaribacter sediminis</name>
    <dbReference type="NCBI Taxonomy" id="2865987"/>
    <lineage>
        <taxon>Bacteria</taxon>
        <taxon>Pseudomonadati</taxon>
        <taxon>Pseudomonadota</taxon>
        <taxon>Alphaproteobacteria</taxon>
        <taxon>Hyphomicrobiales</taxon>
        <taxon>Rhizobiaceae</taxon>
        <taxon>Flavimaribacter</taxon>
    </lineage>
</organism>
<gene>
    <name evidence="2" type="ORF">K1W69_03370</name>
</gene>
<comment type="caution">
    <text evidence="2">The sequence shown here is derived from an EMBL/GenBank/DDBJ whole genome shotgun (WGS) entry which is preliminary data.</text>
</comment>
<protein>
    <submittedName>
        <fullName evidence="2">Glycosyltransferase family 4 protein</fullName>
    </submittedName>
</protein>
<dbReference type="Gene3D" id="3.40.50.2000">
    <property type="entry name" value="Glycogen Phosphorylase B"/>
    <property type="match status" value="2"/>
</dbReference>
<proteinExistence type="predicted"/>
<evidence type="ECO:0000259" key="1">
    <source>
        <dbReference type="Pfam" id="PF13579"/>
    </source>
</evidence>
<dbReference type="AlphaFoldDB" id="A0AAE3CZY9"/>
<dbReference type="Proteomes" id="UP001196509">
    <property type="component" value="Unassembled WGS sequence"/>
</dbReference>
<dbReference type="CDD" id="cd03808">
    <property type="entry name" value="GT4_CapM-like"/>
    <property type="match status" value="1"/>
</dbReference>
<dbReference type="GO" id="GO:0016757">
    <property type="term" value="F:glycosyltransferase activity"/>
    <property type="evidence" value="ECO:0007669"/>
    <property type="project" value="TreeGrafter"/>
</dbReference>
<dbReference type="PANTHER" id="PTHR12526:SF638">
    <property type="entry name" value="SPORE COAT PROTEIN SA"/>
    <property type="match status" value="1"/>
</dbReference>
<accession>A0AAE3CZY9</accession>
<evidence type="ECO:0000313" key="3">
    <source>
        <dbReference type="Proteomes" id="UP001196509"/>
    </source>
</evidence>
<feature type="domain" description="Glycosyltransferase subfamily 4-like N-terminal" evidence="1">
    <location>
        <begin position="4"/>
        <end position="136"/>
    </location>
</feature>
<dbReference type="InterPro" id="IPR028098">
    <property type="entry name" value="Glyco_trans_4-like_N"/>
</dbReference>
<name>A0AAE3CZY9_9HYPH</name>
<dbReference type="Pfam" id="PF13692">
    <property type="entry name" value="Glyco_trans_1_4"/>
    <property type="match status" value="1"/>
</dbReference>
<dbReference type="PANTHER" id="PTHR12526">
    <property type="entry name" value="GLYCOSYLTRANSFERASE"/>
    <property type="match status" value="1"/>
</dbReference>
<keyword evidence="3" id="KW-1185">Reference proteome</keyword>
<dbReference type="Pfam" id="PF13579">
    <property type="entry name" value="Glyco_trans_4_4"/>
    <property type="match status" value="1"/>
</dbReference>
<reference evidence="2" key="1">
    <citation type="submission" date="2021-08" db="EMBL/GenBank/DDBJ databases">
        <title>Hoeflea bacterium WL0058 sp. nov., isolated from the sediment.</title>
        <authorList>
            <person name="Wang L."/>
            <person name="Zhang D."/>
        </authorList>
    </citation>
    <scope>NUCLEOTIDE SEQUENCE</scope>
    <source>
        <strain evidence="2">WL0058</strain>
    </source>
</reference>
<dbReference type="EMBL" id="JAICBX010000001">
    <property type="protein sequence ID" value="MBW8636216.1"/>
    <property type="molecule type" value="Genomic_DNA"/>
</dbReference>
<sequence length="352" mass="38844">MLAPPDESIANLQDAGCSFVPLEMDVKGLNPIEDLKLVRAFRRHFLELRPDAVLSYTIKNNIFGALAARLAKVPFIPNVTGLGTAFLSGGMLQTVAELLYRSSYRNLPVVFFQNDDDRDLFLKRRLVRPGQTQLLPGSGIDLLRYAAAPLPAENQPPIFLMISRLLRDKGVYEYVEAAQRVKQRFPTVQFQILGAIGADNRTAIDATEVDAWKNEGLIEHLGTTDDVRPHIANAHCVVLPSYREGAPRTLIEGAAMARPLIATDVPGCRSIVDPDESGYLCEVRSGSSLAEACFRFLDLSYAEKMAMGTAGRRKMERQFDERIIIDSYFAALGKVVTGNPEIFATAPQKSVC</sequence>
<dbReference type="SUPFAM" id="SSF53756">
    <property type="entry name" value="UDP-Glycosyltransferase/glycogen phosphorylase"/>
    <property type="match status" value="1"/>
</dbReference>